<accession>A0A418KT80</accession>
<evidence type="ECO:0000313" key="2">
    <source>
        <dbReference type="EMBL" id="RIQ28178.1"/>
    </source>
</evidence>
<dbReference type="Pfam" id="PF12802">
    <property type="entry name" value="MarR_2"/>
    <property type="match status" value="1"/>
</dbReference>
<feature type="domain" description="HTH marR-type" evidence="1">
    <location>
        <begin position="64"/>
        <end position="195"/>
    </location>
</feature>
<organism evidence="2 3">
    <name type="scientific">Jiangella rhizosphaerae</name>
    <dbReference type="NCBI Taxonomy" id="2293569"/>
    <lineage>
        <taxon>Bacteria</taxon>
        <taxon>Bacillati</taxon>
        <taxon>Actinomycetota</taxon>
        <taxon>Actinomycetes</taxon>
        <taxon>Jiangellales</taxon>
        <taxon>Jiangellaceae</taxon>
        <taxon>Jiangella</taxon>
    </lineage>
</organism>
<dbReference type="PROSITE" id="PS50995">
    <property type="entry name" value="HTH_MARR_2"/>
    <property type="match status" value="1"/>
</dbReference>
<protein>
    <submittedName>
        <fullName evidence="2">MarR family transcriptional regulator</fullName>
    </submittedName>
</protein>
<comment type="caution">
    <text evidence="2">The sequence shown here is derived from an EMBL/GenBank/DDBJ whole genome shotgun (WGS) entry which is preliminary data.</text>
</comment>
<sequence length="206" mass="22606">MVGGARDPDELVGESAAGPRVVRDADAHLHGLDPRPIYLDSSNYWSHPISRLCAVTADDHAALAADTWRVLFDLLVRSRPERDAVLARLGLTPNEYKALHSLDAEAGRTMKELAAEWQCDASTATWTVDRLQRLDLAERRVHPTDRRARLVVLTPRGAAVRAELLGALHAPPAELLELDDARLRALAVAVAPLRHDRRMDSGTVNG</sequence>
<dbReference type="Gene3D" id="1.10.10.10">
    <property type="entry name" value="Winged helix-like DNA-binding domain superfamily/Winged helix DNA-binding domain"/>
    <property type="match status" value="1"/>
</dbReference>
<dbReference type="InterPro" id="IPR039422">
    <property type="entry name" value="MarR/SlyA-like"/>
</dbReference>
<dbReference type="SMART" id="SM00347">
    <property type="entry name" value="HTH_MARR"/>
    <property type="match status" value="1"/>
</dbReference>
<dbReference type="InterPro" id="IPR000835">
    <property type="entry name" value="HTH_MarR-typ"/>
</dbReference>
<dbReference type="SUPFAM" id="SSF46785">
    <property type="entry name" value="Winged helix' DNA-binding domain"/>
    <property type="match status" value="1"/>
</dbReference>
<dbReference type="PANTHER" id="PTHR33164">
    <property type="entry name" value="TRANSCRIPTIONAL REGULATOR, MARR FAMILY"/>
    <property type="match status" value="1"/>
</dbReference>
<proteinExistence type="predicted"/>
<evidence type="ECO:0000259" key="1">
    <source>
        <dbReference type="PROSITE" id="PS50995"/>
    </source>
</evidence>
<dbReference type="GO" id="GO:0006950">
    <property type="term" value="P:response to stress"/>
    <property type="evidence" value="ECO:0007669"/>
    <property type="project" value="TreeGrafter"/>
</dbReference>
<dbReference type="InterPro" id="IPR036390">
    <property type="entry name" value="WH_DNA-bd_sf"/>
</dbReference>
<dbReference type="GO" id="GO:0003700">
    <property type="term" value="F:DNA-binding transcription factor activity"/>
    <property type="evidence" value="ECO:0007669"/>
    <property type="project" value="InterPro"/>
</dbReference>
<dbReference type="Proteomes" id="UP000284057">
    <property type="component" value="Unassembled WGS sequence"/>
</dbReference>
<dbReference type="AlphaFoldDB" id="A0A418KT80"/>
<gene>
    <name evidence="2" type="ORF">DY240_09230</name>
</gene>
<dbReference type="PANTHER" id="PTHR33164:SF99">
    <property type="entry name" value="MARR FAMILY REGULATORY PROTEIN"/>
    <property type="match status" value="1"/>
</dbReference>
<reference evidence="2 3" key="1">
    <citation type="submission" date="2018-09" db="EMBL/GenBank/DDBJ databases">
        <title>Isolation, diversity and antifungal activity of actinobacteria from wheat.</title>
        <authorList>
            <person name="Han C."/>
        </authorList>
    </citation>
    <scope>NUCLEOTIDE SEQUENCE [LARGE SCALE GENOMIC DNA]</scope>
    <source>
        <strain evidence="2 3">NEAU-YY265</strain>
    </source>
</reference>
<dbReference type="EMBL" id="QUAL01000083">
    <property type="protein sequence ID" value="RIQ28178.1"/>
    <property type="molecule type" value="Genomic_DNA"/>
</dbReference>
<dbReference type="InterPro" id="IPR036388">
    <property type="entry name" value="WH-like_DNA-bd_sf"/>
</dbReference>
<name>A0A418KT80_9ACTN</name>
<keyword evidence="3" id="KW-1185">Reference proteome</keyword>
<evidence type="ECO:0000313" key="3">
    <source>
        <dbReference type="Proteomes" id="UP000284057"/>
    </source>
</evidence>